<name>A0A0H3MHF4_MYCBP</name>
<feature type="region of interest" description="Disordered" evidence="1">
    <location>
        <begin position="1"/>
        <end position="40"/>
    </location>
</feature>
<dbReference type="EMBL" id="AM408590">
    <property type="protein sequence ID" value="CAL73253.1"/>
    <property type="molecule type" value="Genomic_DNA"/>
</dbReference>
<reference evidence="2 3" key="1">
    <citation type="journal article" date="2007" name="Proc. Natl. Acad. Sci. U.S.A.">
        <title>Genome plasticity of BCG and impact on vaccine efficacy.</title>
        <authorList>
            <person name="Brosch R."/>
            <person name="Gordon S.V."/>
            <person name="Garnier T."/>
            <person name="Eiglmeier K."/>
            <person name="Frigui W."/>
            <person name="Valenti P."/>
            <person name="Dos Santos S."/>
            <person name="Duthoy S."/>
            <person name="Lacroix C."/>
            <person name="Garcia-Pelayo C."/>
            <person name="Inwald J.K."/>
            <person name="Golby P."/>
            <person name="Garcia J.N."/>
            <person name="Hewinson R.G."/>
            <person name="Behr M.A."/>
            <person name="Quail M.A."/>
            <person name="Churcher C."/>
            <person name="Barrell B.G."/>
            <person name="Parkhill J."/>
            <person name="Cole S.T."/>
        </authorList>
    </citation>
    <scope>NUCLEOTIDE SEQUENCE [LARGE SCALE GENOMIC DNA]</scope>
    <source>
        <strain evidence="3">BCG / Pasteur 1173P2</strain>
    </source>
</reference>
<dbReference type="Pfam" id="PF20060">
    <property type="entry name" value="DUF6459"/>
    <property type="match status" value="1"/>
</dbReference>
<gene>
    <name evidence="2" type="ordered locus">BCG_3264</name>
</gene>
<proteinExistence type="predicted"/>
<dbReference type="Proteomes" id="UP000001472">
    <property type="component" value="Chromosome"/>
</dbReference>
<dbReference type="HOGENOM" id="CLU_126518_0_0_11"/>
<accession>A0A0H3MHF4</accession>
<feature type="region of interest" description="Disordered" evidence="1">
    <location>
        <begin position="55"/>
        <end position="103"/>
    </location>
</feature>
<organism evidence="2 3">
    <name type="scientific">Mycobacterium bovis (strain BCG / Pasteur 1173P2)</name>
    <dbReference type="NCBI Taxonomy" id="410289"/>
    <lineage>
        <taxon>Bacteria</taxon>
        <taxon>Bacillati</taxon>
        <taxon>Actinomycetota</taxon>
        <taxon>Actinomycetes</taxon>
        <taxon>Mycobacteriales</taxon>
        <taxon>Mycobacteriaceae</taxon>
        <taxon>Mycobacterium</taxon>
        <taxon>Mycobacterium tuberculosis complex</taxon>
    </lineage>
</organism>
<evidence type="ECO:0000313" key="2">
    <source>
        <dbReference type="EMBL" id="CAL73253.1"/>
    </source>
</evidence>
<evidence type="ECO:0000313" key="3">
    <source>
        <dbReference type="Proteomes" id="UP000001472"/>
    </source>
</evidence>
<feature type="compositionally biased region" description="Polar residues" evidence="1">
    <location>
        <begin position="1"/>
        <end position="20"/>
    </location>
</feature>
<dbReference type="AlphaFoldDB" id="A0A0H3MHF4"/>
<dbReference type="KEGG" id="mbb:BCG_3264"/>
<dbReference type="InterPro" id="IPR045596">
    <property type="entry name" value="DUF6459"/>
</dbReference>
<protein>
    <submittedName>
        <fullName evidence="2">Hypothetical alanine arginine proline rich protein</fullName>
    </submittedName>
</protein>
<sequence length="213" mass="22658">MMASNQTAAQHSSATLQQAPRSIDDAGGCPLTISPIANSPGDTFAVTPVVEYEPPPRNIPPCGQSSHAARRPHTPQLARRQPIRPSGRAPAAVTSTAKSPRLRQAGTFADAALRRVLEVIDRRRPVGQLRPLLAPGLVDSVLAVSRTAAGHQQGAAMLRRIRLTPAGPDTADTAAEVFGTYSRGDRIHAIACRVEQRPAGNETRWLMVALHIG</sequence>
<evidence type="ECO:0000256" key="1">
    <source>
        <dbReference type="SAM" id="MobiDB-lite"/>
    </source>
</evidence>